<proteinExistence type="predicted"/>
<evidence type="ECO:0000313" key="3">
    <source>
        <dbReference type="RefSeq" id="XP_015962374.1"/>
    </source>
</evidence>
<dbReference type="PANTHER" id="PTHR37610">
    <property type="entry name" value="CCHC-TYPE DOMAIN-CONTAINING PROTEIN"/>
    <property type="match status" value="1"/>
</dbReference>
<dbReference type="InterPro" id="IPR029472">
    <property type="entry name" value="Copia-like_N"/>
</dbReference>
<reference evidence="2" key="1">
    <citation type="journal article" date="2016" name="Nat. Genet.">
        <title>The genome sequences of Arachis duranensis and Arachis ipaensis, the diploid ancestors of cultivated peanut.</title>
        <authorList>
            <person name="Bertioli D.J."/>
            <person name="Cannon S.B."/>
            <person name="Froenicke L."/>
            <person name="Huang G."/>
            <person name="Farmer A.D."/>
            <person name="Cannon E.K."/>
            <person name="Liu X."/>
            <person name="Gao D."/>
            <person name="Clevenger J."/>
            <person name="Dash S."/>
            <person name="Ren L."/>
            <person name="Moretzsohn M.C."/>
            <person name="Shirasawa K."/>
            <person name="Huang W."/>
            <person name="Vidigal B."/>
            <person name="Abernathy B."/>
            <person name="Chu Y."/>
            <person name="Niederhuth C.E."/>
            <person name="Umale P."/>
            <person name="Araujo A.C."/>
            <person name="Kozik A."/>
            <person name="Kim K.D."/>
            <person name="Burow M.D."/>
            <person name="Varshney R.K."/>
            <person name="Wang X."/>
            <person name="Zhang X."/>
            <person name="Barkley N."/>
            <person name="Guimaraes P.M."/>
            <person name="Isobe S."/>
            <person name="Guo B."/>
            <person name="Liao B."/>
            <person name="Stalker H.T."/>
            <person name="Schmitz R.J."/>
            <person name="Scheffler B.E."/>
            <person name="Leal-Bertioli S.C."/>
            <person name="Xun X."/>
            <person name="Jackson S.A."/>
            <person name="Michelmore R."/>
            <person name="Ozias-Akins P."/>
        </authorList>
    </citation>
    <scope>NUCLEOTIDE SEQUENCE [LARGE SCALE GENOMIC DNA]</scope>
    <source>
        <strain evidence="2">cv. V14167</strain>
    </source>
</reference>
<accession>A0A6P4D704</accession>
<dbReference type="GeneID" id="107486345"/>
<dbReference type="OrthoDB" id="1737256at2759"/>
<evidence type="ECO:0000259" key="1">
    <source>
        <dbReference type="Pfam" id="PF14244"/>
    </source>
</evidence>
<reference evidence="3" key="2">
    <citation type="submission" date="2025-08" db="UniProtKB">
        <authorList>
            <consortium name="RefSeq"/>
        </authorList>
    </citation>
    <scope>IDENTIFICATION</scope>
    <source>
        <tissue evidence="3">Whole plant</tissue>
    </source>
</reference>
<dbReference type="Proteomes" id="UP000515211">
    <property type="component" value="Chromosome 1"/>
</dbReference>
<protein>
    <submittedName>
        <fullName evidence="3">Uncharacterized protein LOC107486345</fullName>
    </submittedName>
</protein>
<sequence length="182" mass="20807">MTDSIISNGASPGFDVHTLSHLLNHLTHLQSQLNHKSVSPLFDPSSIFFLHPSENSGVSIIFMKLDTKNYNEWSRVMLIALKSKNKLGFVDSTLPKPSVDDPNFSAWDKCNTFVVAWILQFLSNKISRSVIWNDIAVDIWNDLRHRYYQDDIFKIAELEEKLFSLKQGNSSITAYFTKLKAI</sequence>
<dbReference type="PANTHER" id="PTHR37610:SF55">
    <property type="entry name" value="RETROTRANSPOSON COPIA-LIKE N-TERMINAL DOMAIN-CONTAINING PROTEIN"/>
    <property type="match status" value="1"/>
</dbReference>
<name>A0A6P4D704_ARADU</name>
<keyword evidence="2" id="KW-1185">Reference proteome</keyword>
<gene>
    <name evidence="3" type="primary">LOC107486345</name>
</gene>
<dbReference type="RefSeq" id="XP_015962374.1">
    <property type="nucleotide sequence ID" value="XM_016106888.1"/>
</dbReference>
<dbReference type="AlphaFoldDB" id="A0A6P4D704"/>
<dbReference type="Pfam" id="PF14244">
    <property type="entry name" value="Retrotran_gag_3"/>
    <property type="match status" value="1"/>
</dbReference>
<evidence type="ECO:0000313" key="2">
    <source>
        <dbReference type="Proteomes" id="UP000515211"/>
    </source>
</evidence>
<feature type="domain" description="Retrotransposon Copia-like N-terminal" evidence="1">
    <location>
        <begin position="51"/>
        <end position="98"/>
    </location>
</feature>
<dbReference type="KEGG" id="adu:107486345"/>
<organism evidence="2 3">
    <name type="scientific">Arachis duranensis</name>
    <name type="common">Wild peanut</name>
    <dbReference type="NCBI Taxonomy" id="130453"/>
    <lineage>
        <taxon>Eukaryota</taxon>
        <taxon>Viridiplantae</taxon>
        <taxon>Streptophyta</taxon>
        <taxon>Embryophyta</taxon>
        <taxon>Tracheophyta</taxon>
        <taxon>Spermatophyta</taxon>
        <taxon>Magnoliopsida</taxon>
        <taxon>eudicotyledons</taxon>
        <taxon>Gunneridae</taxon>
        <taxon>Pentapetalae</taxon>
        <taxon>rosids</taxon>
        <taxon>fabids</taxon>
        <taxon>Fabales</taxon>
        <taxon>Fabaceae</taxon>
        <taxon>Papilionoideae</taxon>
        <taxon>50 kb inversion clade</taxon>
        <taxon>dalbergioids sensu lato</taxon>
        <taxon>Dalbergieae</taxon>
        <taxon>Pterocarpus clade</taxon>
        <taxon>Arachis</taxon>
    </lineage>
</organism>